<dbReference type="KEGG" id="smic:SmB9_10380"/>
<dbReference type="AlphaFoldDB" id="A0AAD1D445"/>
<protein>
    <submittedName>
        <fullName evidence="1">Uncharacterized protein</fullName>
    </submittedName>
</protein>
<organism evidence="1 2">
    <name type="scientific">Sphingosinicella microcystinivorans</name>
    <dbReference type="NCBI Taxonomy" id="335406"/>
    <lineage>
        <taxon>Bacteria</taxon>
        <taxon>Pseudomonadati</taxon>
        <taxon>Pseudomonadota</taxon>
        <taxon>Alphaproteobacteria</taxon>
        <taxon>Sphingomonadales</taxon>
        <taxon>Sphingosinicellaceae</taxon>
        <taxon>Sphingosinicella</taxon>
    </lineage>
</organism>
<name>A0AAD1D445_SPHMI</name>
<dbReference type="EMBL" id="AP018711">
    <property type="protein sequence ID" value="BBE33380.1"/>
    <property type="molecule type" value="Genomic_DNA"/>
</dbReference>
<accession>A0AAD1D445</accession>
<sequence>MGYLAKKVQLPEAEIARDFEFRRSFLRKAAERIDLFGIDACISERRAYRNAGQLKFGFGQAFCKAGLADADNRGPILEGAGAHGVTCSVVTPP</sequence>
<gene>
    <name evidence="1" type="ORF">SmB9_10380</name>
</gene>
<evidence type="ECO:0000313" key="2">
    <source>
        <dbReference type="Proteomes" id="UP000275727"/>
    </source>
</evidence>
<proteinExistence type="predicted"/>
<reference evidence="1 2" key="1">
    <citation type="submission" date="2018-06" db="EMBL/GenBank/DDBJ databases">
        <title>Complete Genome Sequence of the Microcystin-Degrading Bacterium Sphingosinicella microcystinivorans Strain B-9.</title>
        <authorList>
            <person name="Jin H."/>
            <person name="Nishizawa T."/>
            <person name="Guo Y."/>
            <person name="Nishizawa A."/>
            <person name="Park H."/>
            <person name="Kato H."/>
            <person name="Tsuji K."/>
            <person name="Harada K."/>
        </authorList>
    </citation>
    <scope>NUCLEOTIDE SEQUENCE [LARGE SCALE GENOMIC DNA]</scope>
    <source>
        <strain evidence="1 2">B9</strain>
    </source>
</reference>
<evidence type="ECO:0000313" key="1">
    <source>
        <dbReference type="EMBL" id="BBE33380.1"/>
    </source>
</evidence>
<dbReference type="Proteomes" id="UP000275727">
    <property type="component" value="Chromosome"/>
</dbReference>